<dbReference type="Proteomes" id="UP000054893">
    <property type="component" value="Unassembled WGS sequence"/>
</dbReference>
<evidence type="ECO:0000313" key="3">
    <source>
        <dbReference type="EMBL" id="SAL42936.1"/>
    </source>
</evidence>
<gene>
    <name evidence="3" type="ORF">AWB64_04565</name>
</gene>
<feature type="region of interest" description="Disordered" evidence="1">
    <location>
        <begin position="47"/>
        <end position="118"/>
    </location>
</feature>
<feature type="compositionally biased region" description="Low complexity" evidence="1">
    <location>
        <begin position="84"/>
        <end position="95"/>
    </location>
</feature>
<protein>
    <recommendedName>
        <fullName evidence="5">Beta-xylosidase</fullName>
    </recommendedName>
</protein>
<keyword evidence="2" id="KW-0812">Transmembrane</keyword>
<accession>A0A158HF15</accession>
<dbReference type="AlphaFoldDB" id="A0A158HF15"/>
<sequence>MAYQAHDTFPFLNVDVQFRKRLRARVTAVFAGSVLFALSTYGFAQISQGNGSSSQDNRTSSAGTQPDASASTVHESLKPQSKEAAGNARGATAGNQHKTEGAGGFNNGLYGTGAGSNK</sequence>
<keyword evidence="2" id="KW-0472">Membrane</keyword>
<feature type="compositionally biased region" description="Gly residues" evidence="1">
    <location>
        <begin position="101"/>
        <end position="118"/>
    </location>
</feature>
<dbReference type="EMBL" id="FCOC02000016">
    <property type="protein sequence ID" value="SAL42936.1"/>
    <property type="molecule type" value="Genomic_DNA"/>
</dbReference>
<feature type="transmembrane region" description="Helical" evidence="2">
    <location>
        <begin position="26"/>
        <end position="44"/>
    </location>
</feature>
<evidence type="ECO:0000256" key="2">
    <source>
        <dbReference type="SAM" id="Phobius"/>
    </source>
</evidence>
<evidence type="ECO:0008006" key="5">
    <source>
        <dbReference type="Google" id="ProtNLM"/>
    </source>
</evidence>
<proteinExistence type="predicted"/>
<reference evidence="3 4" key="1">
    <citation type="submission" date="2016-01" db="EMBL/GenBank/DDBJ databases">
        <authorList>
            <person name="Oliw E.H."/>
        </authorList>
    </citation>
    <scope>NUCLEOTIDE SEQUENCE [LARGE SCALE GENOMIC DNA]</scope>
    <source>
        <strain evidence="3">LMG 22029</strain>
    </source>
</reference>
<name>A0A158HF15_CABSO</name>
<feature type="compositionally biased region" description="Polar residues" evidence="1">
    <location>
        <begin position="47"/>
        <end position="74"/>
    </location>
</feature>
<organism evidence="3 4">
    <name type="scientific">Caballeronia sordidicola</name>
    <name type="common">Burkholderia sordidicola</name>
    <dbReference type="NCBI Taxonomy" id="196367"/>
    <lineage>
        <taxon>Bacteria</taxon>
        <taxon>Pseudomonadati</taxon>
        <taxon>Pseudomonadota</taxon>
        <taxon>Betaproteobacteria</taxon>
        <taxon>Burkholderiales</taxon>
        <taxon>Burkholderiaceae</taxon>
        <taxon>Caballeronia</taxon>
    </lineage>
</organism>
<keyword evidence="2" id="KW-1133">Transmembrane helix</keyword>
<evidence type="ECO:0000256" key="1">
    <source>
        <dbReference type="SAM" id="MobiDB-lite"/>
    </source>
</evidence>
<evidence type="ECO:0000313" key="4">
    <source>
        <dbReference type="Proteomes" id="UP000054893"/>
    </source>
</evidence>